<evidence type="ECO:0000313" key="2">
    <source>
        <dbReference type="Proteomes" id="UP000308730"/>
    </source>
</evidence>
<organism evidence="1 2">
    <name type="scientific">Antrodiella citrinella</name>
    <dbReference type="NCBI Taxonomy" id="2447956"/>
    <lineage>
        <taxon>Eukaryota</taxon>
        <taxon>Fungi</taxon>
        <taxon>Dikarya</taxon>
        <taxon>Basidiomycota</taxon>
        <taxon>Agaricomycotina</taxon>
        <taxon>Agaricomycetes</taxon>
        <taxon>Polyporales</taxon>
        <taxon>Steccherinaceae</taxon>
        <taxon>Antrodiella</taxon>
    </lineage>
</organism>
<dbReference type="AlphaFoldDB" id="A0A4S4M3P7"/>
<comment type="caution">
    <text evidence="1">The sequence shown here is derived from an EMBL/GenBank/DDBJ whole genome shotgun (WGS) entry which is preliminary data.</text>
</comment>
<gene>
    <name evidence="1" type="ORF">EUX98_g8721</name>
</gene>
<accession>A0A4S4M3P7</accession>
<keyword evidence="2" id="KW-1185">Reference proteome</keyword>
<dbReference type="EMBL" id="SGPM01000524">
    <property type="protein sequence ID" value="THH19709.1"/>
    <property type="molecule type" value="Genomic_DNA"/>
</dbReference>
<sequence length="108" mass="12915">MKYEDEFADLPSQDVIYEVGTPILHDLSAYKDYRWKDERSIALTFYFSVQRRLENYDGDLDMVLRKKSHLIYKAYKDWNTENDVEFRPQKLPLPDGEWTLMPTDDASL</sequence>
<reference evidence="1 2" key="1">
    <citation type="submission" date="2019-02" db="EMBL/GenBank/DDBJ databases">
        <title>Genome sequencing of the rare red list fungi Antrodiella citrinella (Flaviporus citrinellus).</title>
        <authorList>
            <person name="Buettner E."/>
            <person name="Kellner H."/>
        </authorList>
    </citation>
    <scope>NUCLEOTIDE SEQUENCE [LARGE SCALE GENOMIC DNA]</scope>
    <source>
        <strain evidence="1 2">DSM 108506</strain>
    </source>
</reference>
<protein>
    <submittedName>
        <fullName evidence="1">Uncharacterized protein</fullName>
    </submittedName>
</protein>
<name>A0A4S4M3P7_9APHY</name>
<dbReference type="Proteomes" id="UP000308730">
    <property type="component" value="Unassembled WGS sequence"/>
</dbReference>
<proteinExistence type="predicted"/>
<evidence type="ECO:0000313" key="1">
    <source>
        <dbReference type="EMBL" id="THH19709.1"/>
    </source>
</evidence>